<keyword evidence="3" id="KW-1185">Reference proteome</keyword>
<feature type="region of interest" description="Disordered" evidence="1">
    <location>
        <begin position="1"/>
        <end position="26"/>
    </location>
</feature>
<dbReference type="EMBL" id="CAFZ01000621">
    <property type="protein sequence ID" value="CCA76139.1"/>
    <property type="molecule type" value="Genomic_DNA"/>
</dbReference>
<accession>G4TXU6</accession>
<name>G4TXU6_SERID</name>
<dbReference type="Proteomes" id="UP000007148">
    <property type="component" value="Unassembled WGS sequence"/>
</dbReference>
<reference evidence="2 3" key="1">
    <citation type="journal article" date="2011" name="PLoS Pathog.">
        <title>Endophytic Life Strategies Decoded by Genome and Transcriptome Analyses of the Mutualistic Root Symbiont Piriformospora indica.</title>
        <authorList>
            <person name="Zuccaro A."/>
            <person name="Lahrmann U."/>
            <person name="Guldener U."/>
            <person name="Langen G."/>
            <person name="Pfiffi S."/>
            <person name="Biedenkopf D."/>
            <person name="Wong P."/>
            <person name="Samans B."/>
            <person name="Grimm C."/>
            <person name="Basiewicz M."/>
            <person name="Murat C."/>
            <person name="Martin F."/>
            <person name="Kogel K.H."/>
        </authorList>
    </citation>
    <scope>NUCLEOTIDE SEQUENCE [LARGE SCALE GENOMIC DNA]</scope>
    <source>
        <strain evidence="2 3">DSM 11827</strain>
    </source>
</reference>
<dbReference type="HOGENOM" id="CLU_022334_0_0_1"/>
<organism evidence="2 3">
    <name type="scientific">Serendipita indica (strain DSM 11827)</name>
    <name type="common">Root endophyte fungus</name>
    <name type="synonym">Piriformospora indica</name>
    <dbReference type="NCBI Taxonomy" id="1109443"/>
    <lineage>
        <taxon>Eukaryota</taxon>
        <taxon>Fungi</taxon>
        <taxon>Dikarya</taxon>
        <taxon>Basidiomycota</taxon>
        <taxon>Agaricomycotina</taxon>
        <taxon>Agaricomycetes</taxon>
        <taxon>Sebacinales</taxon>
        <taxon>Serendipitaceae</taxon>
        <taxon>Serendipita</taxon>
    </lineage>
</organism>
<gene>
    <name evidence="2" type="ORF">PIIN_10139</name>
</gene>
<evidence type="ECO:0000256" key="1">
    <source>
        <dbReference type="SAM" id="MobiDB-lite"/>
    </source>
</evidence>
<dbReference type="STRING" id="1109443.G4TXU6"/>
<evidence type="ECO:0000313" key="2">
    <source>
        <dbReference type="EMBL" id="CCA76139.1"/>
    </source>
</evidence>
<sequence length="722" mass="80336">MAKKKKGASSKISATSSVNVPENPTRENVSILAETLGNIDLHYEAAPPSPTEMAESVIFSPRSPVHALLCPVEDEKSIDCSTSKPFIPACYKWNGVPTNGSQTRLMKLLAGKKREIMTANKRILTTRELISASEAAISNLENTIERAYHVTITMQICLRSLETVCDNIKSLDTGSTSIDSTKESNSFKTCHTVISYIGLPSQLDELKSLPDQTTQLLERIENLERMTLQMKKEPLDWRMELEFHQYDLKQLEIHHKSLGEVINGIKSILSAMRRIPTEIWVKVFDYWVRERDLEAAHHSLPSPLLLGQVCSSWRQIVLGTPALWVRFDIYKPTLWPQSVLDNLERAKQAAASNDLHYTFFGHFNPAWGHQVQQFHNPYAHAFSTPGHFPGFSTPTNGRIGTPTKEVFAPVPSSILTGFLSTHLHVGISFDFHIYTPPVNAIKTLTLTGASTGWGSNLKRFLESCSSVEELILENIWLTGSNSLSMPNLKRLCFRIDRFEPFDISVFLHSQIRDLDIRHNGSDTVELGSSAAPCLTHLRHLAITPHEYPLLTHIMTPNLKSITLYPANQRTAVVISSPGLQSVNEDLNSTLVGSFITSLLPKLQKVGEIKFIEWTIQSTIDCVYVLEKILSVSSLLQHVRFEQCHLNGPALICLIAKANSGKIDTEELLATTVPKLDDTNSFSLSATCRLKSLAELTLSSCTGLTRGQCDVLASTVGKLNIYV</sequence>
<comment type="caution">
    <text evidence="2">The sequence shown here is derived from an EMBL/GenBank/DDBJ whole genome shotgun (WGS) entry which is preliminary data.</text>
</comment>
<dbReference type="OrthoDB" id="3266451at2759"/>
<dbReference type="AlphaFoldDB" id="G4TXU6"/>
<evidence type="ECO:0000313" key="3">
    <source>
        <dbReference type="Proteomes" id="UP000007148"/>
    </source>
</evidence>
<dbReference type="SUPFAM" id="SSF52047">
    <property type="entry name" value="RNI-like"/>
    <property type="match status" value="1"/>
</dbReference>
<proteinExistence type="predicted"/>
<dbReference type="InParanoid" id="G4TXU6"/>
<protein>
    <submittedName>
        <fullName evidence="2">Uncharacterized protein</fullName>
    </submittedName>
</protein>